<dbReference type="PANTHER" id="PTHR47481">
    <property type="match status" value="1"/>
</dbReference>
<dbReference type="PANTHER" id="PTHR47481:SF10">
    <property type="entry name" value="COPIA-LIKE POLYPROTEIN_RETROTRANSPOSON"/>
    <property type="match status" value="1"/>
</dbReference>
<evidence type="ECO:0000259" key="2">
    <source>
        <dbReference type="Pfam" id="PF07727"/>
    </source>
</evidence>
<evidence type="ECO:0000256" key="1">
    <source>
        <dbReference type="SAM" id="MobiDB-lite"/>
    </source>
</evidence>
<dbReference type="InterPro" id="IPR013103">
    <property type="entry name" value="RVT_2"/>
</dbReference>
<gene>
    <name evidence="3" type="ORF">CCAM_LOCUS13603</name>
</gene>
<dbReference type="Proteomes" id="UP000595140">
    <property type="component" value="Unassembled WGS sequence"/>
</dbReference>
<feature type="domain" description="Reverse transcriptase Ty1/copia-type" evidence="2">
    <location>
        <begin position="197"/>
        <end position="260"/>
    </location>
</feature>
<feature type="compositionally biased region" description="Gly residues" evidence="1">
    <location>
        <begin position="171"/>
        <end position="180"/>
    </location>
</feature>
<feature type="compositionally biased region" description="Low complexity" evidence="1">
    <location>
        <begin position="181"/>
        <end position="192"/>
    </location>
</feature>
<name>A0A484L656_9ASTE</name>
<dbReference type="OrthoDB" id="1000417at2759"/>
<proteinExistence type="predicted"/>
<evidence type="ECO:0000313" key="4">
    <source>
        <dbReference type="Proteomes" id="UP000595140"/>
    </source>
</evidence>
<dbReference type="Pfam" id="PF14223">
    <property type="entry name" value="Retrotran_gag_2"/>
    <property type="match status" value="1"/>
</dbReference>
<reference evidence="3 4" key="1">
    <citation type="submission" date="2018-04" db="EMBL/GenBank/DDBJ databases">
        <authorList>
            <person name="Vogel A."/>
        </authorList>
    </citation>
    <scope>NUCLEOTIDE SEQUENCE [LARGE SCALE GENOMIC DNA]</scope>
</reference>
<protein>
    <recommendedName>
        <fullName evidence="2">Reverse transcriptase Ty1/copia-type domain-containing protein</fullName>
    </recommendedName>
</protein>
<feature type="region of interest" description="Disordered" evidence="1">
    <location>
        <begin position="296"/>
        <end position="328"/>
    </location>
</feature>
<keyword evidence="4" id="KW-1185">Reference proteome</keyword>
<organism evidence="3 4">
    <name type="scientific">Cuscuta campestris</name>
    <dbReference type="NCBI Taxonomy" id="132261"/>
    <lineage>
        <taxon>Eukaryota</taxon>
        <taxon>Viridiplantae</taxon>
        <taxon>Streptophyta</taxon>
        <taxon>Embryophyta</taxon>
        <taxon>Tracheophyta</taxon>
        <taxon>Spermatophyta</taxon>
        <taxon>Magnoliopsida</taxon>
        <taxon>eudicotyledons</taxon>
        <taxon>Gunneridae</taxon>
        <taxon>Pentapetalae</taxon>
        <taxon>asterids</taxon>
        <taxon>lamiids</taxon>
        <taxon>Solanales</taxon>
        <taxon>Convolvulaceae</taxon>
        <taxon>Cuscuteae</taxon>
        <taxon>Cuscuta</taxon>
        <taxon>Cuscuta subgen. Grammica</taxon>
        <taxon>Cuscuta sect. Cleistogrammica</taxon>
    </lineage>
</organism>
<accession>A0A484L656</accession>
<dbReference type="AlphaFoldDB" id="A0A484L656"/>
<dbReference type="Pfam" id="PF07727">
    <property type="entry name" value="RVT_2"/>
    <property type="match status" value="1"/>
</dbReference>
<sequence length="328" mass="35457">MGFLDGTKAASSSTDVEWHQFDALLQGWILSTVNDEVSDLVLPNSPTAHSLWTAIYKLFHDNKHARAMQLEHRFRTTIKGTRTISEYCQLLKNLVDYLDDVDALVTEHALVLQVLQGLPQDIRGQVTFLQYQTPFPTFLEVRLALLLVEQQQTDATHGAGLSTALLSAGSGGGSPVGGGQQRQAGGPRRGYGASTQALLQSIMQQLKGEFAMTDMGDLHFFLGINVQRTTHGLFLTQTQFLYDILERAGMLSCKPISTPADTRGKLSASAGPPAPDPTLQTGFYFLGNHPLISSDSAQIISSDSGANSSQDPTSPERNEPSSLDAGNP</sequence>
<feature type="region of interest" description="Disordered" evidence="1">
    <location>
        <begin position="171"/>
        <end position="192"/>
    </location>
</feature>
<evidence type="ECO:0000313" key="3">
    <source>
        <dbReference type="EMBL" id="VFQ71827.1"/>
    </source>
</evidence>
<dbReference type="EMBL" id="OOIL02001080">
    <property type="protein sequence ID" value="VFQ71827.1"/>
    <property type="molecule type" value="Genomic_DNA"/>
</dbReference>